<dbReference type="EC" id="6.1.1.-" evidence="7"/>
<feature type="domain" description="Glutamyl/glutaminyl-tRNA synthetase class Ib catalytic" evidence="9">
    <location>
        <begin position="10"/>
        <end position="263"/>
    </location>
</feature>
<feature type="binding site" evidence="7">
    <location>
        <position position="104"/>
    </location>
    <ligand>
        <name>Zn(2+)</name>
        <dbReference type="ChEBI" id="CHEBI:29105"/>
    </ligand>
</feature>
<dbReference type="AlphaFoldDB" id="A0A432XRY0"/>
<dbReference type="PANTHER" id="PTHR43311:SF1">
    <property type="entry name" value="GLUTAMYL-Q TRNA(ASP) SYNTHETASE"/>
    <property type="match status" value="1"/>
</dbReference>
<dbReference type="PANTHER" id="PTHR43311">
    <property type="entry name" value="GLUTAMATE--TRNA LIGASE"/>
    <property type="match status" value="1"/>
</dbReference>
<dbReference type="SUPFAM" id="SSF52374">
    <property type="entry name" value="Nucleotidylyl transferase"/>
    <property type="match status" value="1"/>
</dbReference>
<dbReference type="NCBIfam" id="NF004314">
    <property type="entry name" value="PRK05710.1-3"/>
    <property type="match status" value="1"/>
</dbReference>
<dbReference type="InterPro" id="IPR049940">
    <property type="entry name" value="GluQ/Sye"/>
</dbReference>
<dbReference type="GO" id="GO:0004818">
    <property type="term" value="F:glutamate-tRNA ligase activity"/>
    <property type="evidence" value="ECO:0007669"/>
    <property type="project" value="TreeGrafter"/>
</dbReference>
<feature type="short sequence motif" description="'HIGH' region" evidence="7">
    <location>
        <begin position="13"/>
        <end position="23"/>
    </location>
</feature>
<dbReference type="GO" id="GO:0005524">
    <property type="term" value="F:ATP binding"/>
    <property type="evidence" value="ECO:0007669"/>
    <property type="project" value="UniProtKB-KW"/>
</dbReference>
<dbReference type="InterPro" id="IPR022380">
    <property type="entry name" value="Glu-Q_tRNA(Asp)_Synthase"/>
</dbReference>
<keyword evidence="4 7" id="KW-0862">Zinc</keyword>
<feature type="binding site" evidence="7">
    <location>
        <position position="46"/>
    </location>
    <ligand>
        <name>L-glutamate</name>
        <dbReference type="ChEBI" id="CHEBI:29985"/>
    </ligand>
</feature>
<evidence type="ECO:0000256" key="2">
    <source>
        <dbReference type="ARBA" id="ARBA00022723"/>
    </source>
</evidence>
<accession>A0A432XRY0</accession>
<comment type="function">
    <text evidence="7">Catalyzes the tRNA-independent activation of glutamate in presence of ATP and the subsequent transfer of glutamate onto a tRNA(Asp). Glutamate is transferred on the 2-amino-5-(4,5-dihydroxy-2-cyclopenten-1-yl) moiety of the queuosine in the wobble position of the QUC anticodon.</text>
</comment>
<feature type="binding site" evidence="7">
    <location>
        <position position="116"/>
    </location>
    <ligand>
        <name>Zn(2+)</name>
        <dbReference type="ChEBI" id="CHEBI:29105"/>
    </ligand>
</feature>
<dbReference type="EMBL" id="PIPW01000004">
    <property type="protein sequence ID" value="RUO51486.1"/>
    <property type="molecule type" value="Genomic_DNA"/>
</dbReference>
<sequence>MATGLPYCGRFAPTPSGPLHFGSLVAAVASYLDAQAHAGRWLVRIEDVDKPRAVAGAADTILTQLDQHGLHWDGDVWYQSERDPAYQDALEQLHAQGLTYFCTCTRKQIKARGAHYTGYCRNRQRPATGSAVRFRNDQPTTKFNDRLRGDVTLEPLFAREDFLLFRRDQLYTYQLAVVVDDHAQGVTDIVRGADLLTATSWQLALWRQLSNREPRFAHVPLALDPSGRKLSKQNHAPALQANNVPEQLGAAFDFLELTGIEPSNSSAELLQQATIAWRAKYLS</sequence>
<dbReference type="InterPro" id="IPR020058">
    <property type="entry name" value="Glu/Gln-tRNA-synth_Ib_cat-dom"/>
</dbReference>
<keyword evidence="3 7" id="KW-0547">Nucleotide-binding</keyword>
<evidence type="ECO:0000256" key="4">
    <source>
        <dbReference type="ARBA" id="ARBA00022833"/>
    </source>
</evidence>
<dbReference type="Pfam" id="PF00749">
    <property type="entry name" value="tRNA-synt_1c"/>
    <property type="match status" value="1"/>
</dbReference>
<keyword evidence="2 7" id="KW-0479">Metal-binding</keyword>
<dbReference type="FunFam" id="3.40.50.620:FF:000093">
    <property type="entry name" value="Glutamyl-Q tRNA(Asp) synthetase"/>
    <property type="match status" value="1"/>
</dbReference>
<proteinExistence type="inferred from homology"/>
<dbReference type="Gene3D" id="3.40.50.620">
    <property type="entry name" value="HUPs"/>
    <property type="match status" value="1"/>
</dbReference>
<keyword evidence="5 7" id="KW-0067">ATP-binding</keyword>
<dbReference type="RefSeq" id="WP_126764290.1">
    <property type="nucleotide sequence ID" value="NZ_JBHLTZ010000014.1"/>
</dbReference>
<evidence type="ECO:0000256" key="6">
    <source>
        <dbReference type="ARBA" id="ARBA00023146"/>
    </source>
</evidence>
<evidence type="ECO:0000256" key="1">
    <source>
        <dbReference type="ARBA" id="ARBA00022598"/>
    </source>
</evidence>
<comment type="caution">
    <text evidence="10">The sequence shown here is derived from an EMBL/GenBank/DDBJ whole genome shotgun (WGS) entry which is preliminary data.</text>
</comment>
<evidence type="ECO:0000313" key="10">
    <source>
        <dbReference type="EMBL" id="RUO51486.1"/>
    </source>
</evidence>
<gene>
    <name evidence="7" type="primary">gluQ</name>
    <name evidence="10" type="ORF">CWI69_10890</name>
</gene>
<dbReference type="NCBIfam" id="TIGR03838">
    <property type="entry name" value="queuosine_YadB"/>
    <property type="match status" value="1"/>
</dbReference>
<evidence type="ECO:0000259" key="9">
    <source>
        <dbReference type="Pfam" id="PF00749"/>
    </source>
</evidence>
<feature type="binding site" evidence="7">
    <location>
        <position position="173"/>
    </location>
    <ligand>
        <name>L-glutamate</name>
        <dbReference type="ChEBI" id="CHEBI:29985"/>
    </ligand>
</feature>
<keyword evidence="6 7" id="KW-0030">Aminoacyl-tRNA synthetase</keyword>
<comment type="cofactor">
    <cofactor evidence="7">
        <name>Zn(2+)</name>
        <dbReference type="ChEBI" id="CHEBI:29105"/>
    </cofactor>
    <text evidence="7">Binds 1 zinc ion per subunit.</text>
</comment>
<name>A0A432XRY0_9GAMM</name>
<dbReference type="HAMAP" id="MF_01428">
    <property type="entry name" value="Glu_Q_tRNA_synth"/>
    <property type="match status" value="1"/>
</dbReference>
<feature type="binding site" evidence="7">
    <location>
        <position position="191"/>
    </location>
    <ligand>
        <name>L-glutamate</name>
        <dbReference type="ChEBI" id="CHEBI:29985"/>
    </ligand>
</feature>
<keyword evidence="8" id="KW-0648">Protein biosynthesis</keyword>
<evidence type="ECO:0000256" key="8">
    <source>
        <dbReference type="RuleBase" id="RU363037"/>
    </source>
</evidence>
<dbReference type="InterPro" id="IPR014729">
    <property type="entry name" value="Rossmann-like_a/b/a_fold"/>
</dbReference>
<dbReference type="PRINTS" id="PR00987">
    <property type="entry name" value="TRNASYNTHGLU"/>
</dbReference>
<feature type="short sequence motif" description="'KMSKS' region" evidence="7">
    <location>
        <begin position="229"/>
        <end position="233"/>
    </location>
</feature>
<dbReference type="GO" id="GO:0006400">
    <property type="term" value="P:tRNA modification"/>
    <property type="evidence" value="ECO:0007669"/>
    <property type="project" value="InterPro"/>
</dbReference>
<dbReference type="OrthoDB" id="9807503at2"/>
<feature type="binding site" evidence="7">
    <location>
        <position position="232"/>
    </location>
    <ligand>
        <name>ATP</name>
        <dbReference type="ChEBI" id="CHEBI:30616"/>
    </ligand>
</feature>
<evidence type="ECO:0000256" key="3">
    <source>
        <dbReference type="ARBA" id="ARBA00022741"/>
    </source>
</evidence>
<evidence type="ECO:0000256" key="7">
    <source>
        <dbReference type="HAMAP-Rule" id="MF_01428"/>
    </source>
</evidence>
<keyword evidence="1 7" id="KW-0436">Ligase</keyword>
<feature type="binding site" evidence="7">
    <location>
        <position position="102"/>
    </location>
    <ligand>
        <name>Zn(2+)</name>
        <dbReference type="ChEBI" id="CHEBI:29105"/>
    </ligand>
</feature>
<reference evidence="11" key="1">
    <citation type="journal article" date="2018" name="Front. Microbiol.">
        <title>Genome-Based Analysis Reveals the Taxonomy and Diversity of the Family Idiomarinaceae.</title>
        <authorList>
            <person name="Liu Y."/>
            <person name="Lai Q."/>
            <person name="Shao Z."/>
        </authorList>
    </citation>
    <scope>NUCLEOTIDE SEQUENCE [LARGE SCALE GENOMIC DNA]</scope>
    <source>
        <strain evidence="11">BH195</strain>
    </source>
</reference>
<dbReference type="Proteomes" id="UP000287198">
    <property type="component" value="Unassembled WGS sequence"/>
</dbReference>
<evidence type="ECO:0000313" key="11">
    <source>
        <dbReference type="Proteomes" id="UP000287198"/>
    </source>
</evidence>
<organism evidence="10 11">
    <name type="scientific">Pseudidiomarina halophila</name>
    <dbReference type="NCBI Taxonomy" id="1449799"/>
    <lineage>
        <taxon>Bacteria</taxon>
        <taxon>Pseudomonadati</taxon>
        <taxon>Pseudomonadota</taxon>
        <taxon>Gammaproteobacteria</taxon>
        <taxon>Alteromonadales</taxon>
        <taxon>Idiomarinaceae</taxon>
        <taxon>Pseudidiomarina</taxon>
    </lineage>
</organism>
<protein>
    <recommendedName>
        <fullName evidence="7">Glutamyl-Q tRNA(Asp) synthetase</fullName>
        <shortName evidence="7">Glu-Q-RSs</shortName>
        <ecNumber evidence="7">6.1.1.-</ecNumber>
    </recommendedName>
</protein>
<comment type="similarity">
    <text evidence="7">Belongs to the class-I aminoacyl-tRNA synthetase family. GluQ subfamily.</text>
</comment>
<dbReference type="InterPro" id="IPR000924">
    <property type="entry name" value="Glu/Gln-tRNA-synth"/>
</dbReference>
<dbReference type="GO" id="GO:0005829">
    <property type="term" value="C:cytosol"/>
    <property type="evidence" value="ECO:0007669"/>
    <property type="project" value="TreeGrafter"/>
</dbReference>
<dbReference type="GO" id="GO:0008270">
    <property type="term" value="F:zinc ion binding"/>
    <property type="evidence" value="ECO:0007669"/>
    <property type="project" value="UniProtKB-UniRule"/>
</dbReference>
<dbReference type="GO" id="GO:0006424">
    <property type="term" value="P:glutamyl-tRNA aminoacylation"/>
    <property type="evidence" value="ECO:0007669"/>
    <property type="project" value="InterPro"/>
</dbReference>
<keyword evidence="11" id="KW-1185">Reference proteome</keyword>
<feature type="binding site" evidence="7">
    <location>
        <begin position="10"/>
        <end position="14"/>
    </location>
    <ligand>
        <name>L-glutamate</name>
        <dbReference type="ChEBI" id="CHEBI:29985"/>
    </ligand>
</feature>
<feature type="binding site" evidence="7">
    <location>
        <position position="120"/>
    </location>
    <ligand>
        <name>Zn(2+)</name>
        <dbReference type="ChEBI" id="CHEBI:29105"/>
    </ligand>
</feature>
<evidence type="ECO:0000256" key="5">
    <source>
        <dbReference type="ARBA" id="ARBA00022840"/>
    </source>
</evidence>